<dbReference type="AlphaFoldDB" id="A0A099FCR2"/>
<protein>
    <submittedName>
        <fullName evidence="1">Uncharacterized protein</fullName>
    </submittedName>
</protein>
<keyword evidence="2" id="KW-1185">Reference proteome</keyword>
<organism evidence="1 2">
    <name type="scientific">Paracoccus sphaerophysae</name>
    <dbReference type="NCBI Taxonomy" id="690417"/>
    <lineage>
        <taxon>Bacteria</taxon>
        <taxon>Pseudomonadati</taxon>
        <taxon>Pseudomonadota</taxon>
        <taxon>Alphaproteobacteria</taxon>
        <taxon>Rhodobacterales</taxon>
        <taxon>Paracoccaceae</taxon>
        <taxon>Paracoccus</taxon>
    </lineage>
</organism>
<comment type="caution">
    <text evidence="1">The sequence shown here is derived from an EMBL/GenBank/DDBJ whole genome shotgun (WGS) entry which is preliminary data.</text>
</comment>
<evidence type="ECO:0000313" key="2">
    <source>
        <dbReference type="Proteomes" id="UP000029917"/>
    </source>
</evidence>
<sequence length="79" mass="8780">MVAITECRAAPAARGWNLRARWAEYRARKDCRASLGELPADLRRDVGVDGGLPLARHENGGRVFVSHGRPDSTLSGWHW</sequence>
<name>A0A099FCR2_9RHOB</name>
<accession>A0A099FCR2</accession>
<dbReference type="Proteomes" id="UP000029917">
    <property type="component" value="Unassembled WGS sequence"/>
</dbReference>
<dbReference type="OrthoDB" id="7779121at2"/>
<dbReference type="EMBL" id="JRKS01000014">
    <property type="protein sequence ID" value="KGJ07991.1"/>
    <property type="molecule type" value="Genomic_DNA"/>
</dbReference>
<evidence type="ECO:0000313" key="1">
    <source>
        <dbReference type="EMBL" id="KGJ07991.1"/>
    </source>
</evidence>
<proteinExistence type="predicted"/>
<dbReference type="RefSeq" id="WP_036718110.1">
    <property type="nucleotide sequence ID" value="NZ_JRKS01000014.1"/>
</dbReference>
<reference evidence="1 2" key="2">
    <citation type="submission" date="2014-10" db="EMBL/GenBank/DDBJ databases">
        <title>Paracoccus sanguinis sp. nov., isolated from clinical specimens of New York State patients.</title>
        <authorList>
            <person name="Mingle L.A."/>
            <person name="Cole J.A."/>
            <person name="Lapierre P."/>
            <person name="Musser K.A."/>
        </authorList>
    </citation>
    <scope>NUCLEOTIDE SEQUENCE [LARGE SCALE GENOMIC DNA]</scope>
    <source>
        <strain evidence="1 2">HAMBI 3106</strain>
    </source>
</reference>
<gene>
    <name evidence="1" type="ORF">IC63_06460</name>
</gene>
<reference evidence="1 2" key="1">
    <citation type="submission" date="2014-09" db="EMBL/GenBank/DDBJ databases">
        <authorList>
            <person name="McGinnis J.M."/>
            <person name="Wolfgang W.J."/>
        </authorList>
    </citation>
    <scope>NUCLEOTIDE SEQUENCE [LARGE SCALE GENOMIC DNA]</scope>
    <source>
        <strain evidence="1 2">HAMBI 3106</strain>
    </source>
</reference>